<dbReference type="Gene3D" id="3.40.390.30">
    <property type="entry name" value="Metalloproteases ('zincins'), catalytic domain"/>
    <property type="match status" value="1"/>
</dbReference>
<evidence type="ECO:0000313" key="9">
    <source>
        <dbReference type="EMBL" id="RDH42637.1"/>
    </source>
</evidence>
<comment type="cofactor">
    <cofactor evidence="8">
        <name>Zn(2+)</name>
        <dbReference type="ChEBI" id="CHEBI:29105"/>
    </cofactor>
    <text evidence="8">Binds 1 zinc ion.</text>
</comment>
<dbReference type="PROSITE" id="PS01306">
    <property type="entry name" value="UPF0054"/>
    <property type="match status" value="1"/>
</dbReference>
<name>A0A4P9VK60_9GAMM</name>
<dbReference type="PANTHER" id="PTHR46986:SF1">
    <property type="entry name" value="ENDORIBONUCLEASE YBEY, CHLOROPLASTIC"/>
    <property type="match status" value="1"/>
</dbReference>
<dbReference type="Pfam" id="PF02130">
    <property type="entry name" value="YbeY"/>
    <property type="match status" value="1"/>
</dbReference>
<proteinExistence type="inferred from homology"/>
<comment type="caution">
    <text evidence="9">The sequence shown here is derived from an EMBL/GenBank/DDBJ whole genome shotgun (WGS) entry which is preliminary data.</text>
</comment>
<dbReference type="GO" id="GO:0005737">
    <property type="term" value="C:cytoplasm"/>
    <property type="evidence" value="ECO:0007669"/>
    <property type="project" value="UniProtKB-SubCell"/>
</dbReference>
<dbReference type="GO" id="GO:0004521">
    <property type="term" value="F:RNA endonuclease activity"/>
    <property type="evidence" value="ECO:0007669"/>
    <property type="project" value="UniProtKB-UniRule"/>
</dbReference>
<comment type="function">
    <text evidence="8">Single strand-specific metallo-endoribonuclease involved in late-stage 70S ribosome quality control and in maturation of the 3' terminus of the 16S rRNA.</text>
</comment>
<evidence type="ECO:0000256" key="5">
    <source>
        <dbReference type="ARBA" id="ARBA00022759"/>
    </source>
</evidence>
<evidence type="ECO:0000313" key="10">
    <source>
        <dbReference type="Proteomes" id="UP000257039"/>
    </source>
</evidence>
<evidence type="ECO:0000256" key="4">
    <source>
        <dbReference type="ARBA" id="ARBA00022723"/>
    </source>
</evidence>
<evidence type="ECO:0000256" key="3">
    <source>
        <dbReference type="ARBA" id="ARBA00022722"/>
    </source>
</evidence>
<evidence type="ECO:0000256" key="1">
    <source>
        <dbReference type="ARBA" id="ARBA00010875"/>
    </source>
</evidence>
<sequence>MLDVLTVDLQIACNETAQLPSQEDIECWVETVLVNESVNDAELSIRVVNTAESAELNGTYRQKHYATNVLSFPADLPEELDLPLLGDLAICADIVASEANAQGKPLQAHWAHMVIHGVLHLLGYDHINDDEATLMESLEVQLLKQLGFNDPYVWTIADECTTRDQQQ</sequence>
<feature type="binding site" evidence="8">
    <location>
        <position position="120"/>
    </location>
    <ligand>
        <name>Zn(2+)</name>
        <dbReference type="ChEBI" id="CHEBI:29105"/>
        <note>catalytic</note>
    </ligand>
</feature>
<keyword evidence="5 8" id="KW-0255">Endonuclease</keyword>
<dbReference type="SUPFAM" id="SSF55486">
    <property type="entry name" value="Metalloproteases ('zincins'), catalytic domain"/>
    <property type="match status" value="1"/>
</dbReference>
<dbReference type="InterPro" id="IPR002036">
    <property type="entry name" value="YbeY"/>
</dbReference>
<evidence type="ECO:0000256" key="7">
    <source>
        <dbReference type="ARBA" id="ARBA00022833"/>
    </source>
</evidence>
<dbReference type="AlphaFoldDB" id="A0A4P9VK60"/>
<dbReference type="EC" id="3.1.-.-" evidence="8"/>
<comment type="similarity">
    <text evidence="1 8">Belongs to the endoribonuclease YbeY family.</text>
</comment>
<gene>
    <name evidence="8" type="primary">ybeY</name>
    <name evidence="9" type="ORF">B9G39_03795</name>
</gene>
<dbReference type="GO" id="GO:0008270">
    <property type="term" value="F:zinc ion binding"/>
    <property type="evidence" value="ECO:0007669"/>
    <property type="project" value="UniProtKB-UniRule"/>
</dbReference>
<dbReference type="NCBIfam" id="TIGR00043">
    <property type="entry name" value="rRNA maturation RNase YbeY"/>
    <property type="match status" value="1"/>
</dbReference>
<keyword evidence="8" id="KW-0963">Cytoplasm</keyword>
<dbReference type="GO" id="GO:0006364">
    <property type="term" value="P:rRNA processing"/>
    <property type="evidence" value="ECO:0007669"/>
    <property type="project" value="UniProtKB-UniRule"/>
</dbReference>
<keyword evidence="4 8" id="KW-0479">Metal-binding</keyword>
<evidence type="ECO:0000256" key="2">
    <source>
        <dbReference type="ARBA" id="ARBA00022517"/>
    </source>
</evidence>
<feature type="binding site" evidence="8">
    <location>
        <position position="116"/>
    </location>
    <ligand>
        <name>Zn(2+)</name>
        <dbReference type="ChEBI" id="CHEBI:29105"/>
        <note>catalytic</note>
    </ligand>
</feature>
<keyword evidence="10" id="KW-1185">Reference proteome</keyword>
<organism evidence="9 10">
    <name type="scientific">Zooshikella ganghwensis</name>
    <dbReference type="NCBI Taxonomy" id="202772"/>
    <lineage>
        <taxon>Bacteria</taxon>
        <taxon>Pseudomonadati</taxon>
        <taxon>Pseudomonadota</taxon>
        <taxon>Gammaproteobacteria</taxon>
        <taxon>Oceanospirillales</taxon>
        <taxon>Zooshikellaceae</taxon>
        <taxon>Zooshikella</taxon>
    </lineage>
</organism>
<dbReference type="InterPro" id="IPR023091">
    <property type="entry name" value="MetalPrtase_cat_dom_sf_prd"/>
</dbReference>
<comment type="subcellular location">
    <subcellularLocation>
        <location evidence="8">Cytoplasm</location>
    </subcellularLocation>
</comment>
<feature type="binding site" evidence="8">
    <location>
        <position position="126"/>
    </location>
    <ligand>
        <name>Zn(2+)</name>
        <dbReference type="ChEBI" id="CHEBI:29105"/>
        <note>catalytic</note>
    </ligand>
</feature>
<evidence type="ECO:0000256" key="6">
    <source>
        <dbReference type="ARBA" id="ARBA00022801"/>
    </source>
</evidence>
<accession>A0A4P9VK60</accession>
<evidence type="ECO:0000256" key="8">
    <source>
        <dbReference type="HAMAP-Rule" id="MF_00009"/>
    </source>
</evidence>
<dbReference type="GO" id="GO:0004222">
    <property type="term" value="F:metalloendopeptidase activity"/>
    <property type="evidence" value="ECO:0007669"/>
    <property type="project" value="InterPro"/>
</dbReference>
<dbReference type="Proteomes" id="UP000257039">
    <property type="component" value="Unassembled WGS sequence"/>
</dbReference>
<dbReference type="EMBL" id="NDXW01000001">
    <property type="protein sequence ID" value="RDH42637.1"/>
    <property type="molecule type" value="Genomic_DNA"/>
</dbReference>
<keyword evidence="8" id="KW-0698">rRNA processing</keyword>
<protein>
    <recommendedName>
        <fullName evidence="8">Endoribonuclease YbeY</fullName>
        <ecNumber evidence="8">3.1.-.-</ecNumber>
    </recommendedName>
</protein>
<keyword evidence="3 8" id="KW-0540">Nuclease</keyword>
<reference evidence="9 10" key="1">
    <citation type="submission" date="2017-04" db="EMBL/GenBank/DDBJ databases">
        <title>Draft genome sequence of Zooshikella ganghwensis VG4 isolated from Red Sea sediments.</title>
        <authorList>
            <person name="Rehman Z."/>
            <person name="Alam I."/>
            <person name="Kamau A."/>
            <person name="Bajic V."/>
            <person name="Leiknes T."/>
        </authorList>
    </citation>
    <scope>NUCLEOTIDE SEQUENCE [LARGE SCALE GENOMIC DNA]</scope>
    <source>
        <strain evidence="9 10">VG4</strain>
    </source>
</reference>
<dbReference type="HAMAP" id="MF_00009">
    <property type="entry name" value="Endoribonucl_YbeY"/>
    <property type="match status" value="1"/>
</dbReference>
<keyword evidence="2 8" id="KW-0690">Ribosome biogenesis</keyword>
<dbReference type="InterPro" id="IPR020549">
    <property type="entry name" value="YbeY_CS"/>
</dbReference>
<keyword evidence="7 8" id="KW-0862">Zinc</keyword>
<dbReference type="PANTHER" id="PTHR46986">
    <property type="entry name" value="ENDORIBONUCLEASE YBEY, CHLOROPLASTIC"/>
    <property type="match status" value="1"/>
</dbReference>
<keyword evidence="6 8" id="KW-0378">Hydrolase</keyword>